<feature type="region of interest" description="Disordered" evidence="1">
    <location>
        <begin position="1"/>
        <end position="21"/>
    </location>
</feature>
<dbReference type="PROSITE" id="PS50234">
    <property type="entry name" value="VWFA"/>
    <property type="match status" value="1"/>
</dbReference>
<dbReference type="Gene3D" id="1.10.10.1320">
    <property type="entry name" value="Anti-sigma factor, zinc-finger domain"/>
    <property type="match status" value="1"/>
</dbReference>
<keyword evidence="2" id="KW-0812">Transmembrane</keyword>
<dbReference type="AlphaFoldDB" id="A0A2U8E3E0"/>
<dbReference type="SMART" id="SM00327">
    <property type="entry name" value="VWA"/>
    <property type="match status" value="1"/>
</dbReference>
<organism evidence="4 5">
    <name type="scientific">Ereboglobus luteus</name>
    <dbReference type="NCBI Taxonomy" id="1796921"/>
    <lineage>
        <taxon>Bacteria</taxon>
        <taxon>Pseudomonadati</taxon>
        <taxon>Verrucomicrobiota</taxon>
        <taxon>Opitutia</taxon>
        <taxon>Opitutales</taxon>
        <taxon>Opitutaceae</taxon>
        <taxon>Ereboglobus</taxon>
    </lineage>
</organism>
<evidence type="ECO:0000313" key="5">
    <source>
        <dbReference type="Proteomes" id="UP000244896"/>
    </source>
</evidence>
<evidence type="ECO:0000256" key="1">
    <source>
        <dbReference type="SAM" id="MobiDB-lite"/>
    </source>
</evidence>
<accession>A0A2U8E3E0</accession>
<dbReference type="PANTHER" id="PTHR10579">
    <property type="entry name" value="CALCIUM-ACTIVATED CHLORIDE CHANNEL REGULATOR"/>
    <property type="match status" value="1"/>
</dbReference>
<dbReference type="Gene3D" id="3.40.50.410">
    <property type="entry name" value="von Willebrand factor, type A domain"/>
    <property type="match status" value="1"/>
</dbReference>
<dbReference type="InterPro" id="IPR022156">
    <property type="entry name" value="Uncharacterised_YfbK_N"/>
</dbReference>
<dbReference type="OrthoDB" id="9805121at2"/>
<keyword evidence="5" id="KW-1185">Reference proteome</keyword>
<sequence length="793" mass="85629">MKHNDNNHSSDNTPAPQFSADDPRLTAYALGEMDAAERAVFETEIAGNPAAQAAVAEIRALAGQLETVFAAEPATEQKTVPITPEQIEDWRAAREAEAQEARKRAKKPFRFPYFLVAGLATACFAVAFFTILKPAHDSQQAEKLARKKEQTIYVSLPVEAESRAKEATGAPALAVPAPTWPTGIDAGIKTALLADVHLEDPILTTGVTSASKPRMHFSTGEVTYQANSSSTTVGNTITSTDFFTDSPSSSVGGYIPRITFGNDHARHVSVGGLDPKYRFSIANGTASTARWGVRTHAHRNPHAESYTRYADNGFLGTTENPLSTFSADIDTASYTNVRRFLNRGQRPPVDAVRVEEMINYFAYNYAPPAKESGAPFAATMEVAAAPWNPEHRLVRIGIKGREVADDSRPPANLVFLLDVSGSMDEPNKLPLVKESMRMLVNRLRPSDRIAIVTYANTIDLALPSTAVSEKTKILDTLDALRATGGTNGGKGIQLAYEIAKANFLKEGANRVILCTDGDFNIGVTSNDELATMIEEKAKSGVFLSVLGFGMGNLKDSRLQTLANKGNGNHGYIDNRAEARRLLVEQTAGTLVTIAKDVKLQVEFNPAQAAAYRLIGYEKRLLAKEDFNNDKADAGEIGAGHTVTALYEVIPAKSAAEAPLATSAETDAPASTVDPLKYQTQTVVTTAPKLELKGELLTLKIRYKAPSADMSNKIEFTLEDKGVAFDEASPDFKFTCSVAAFAMLLRNSPDKGVATYDSVLEWAEPGMTGATGAELERRGEFTDLVRRAKQIATN</sequence>
<reference evidence="4 5" key="1">
    <citation type="journal article" date="2018" name="Syst. Appl. Microbiol.">
        <title>Ereboglobus luteus gen. nov. sp. nov. from cockroach guts, and new insights into the oxygen relationship of the genera Opitutus and Didymococcus (Verrucomicrobia: Opitutaceae).</title>
        <authorList>
            <person name="Tegtmeier D."/>
            <person name="Belitz A."/>
            <person name="Radek R."/>
            <person name="Heimerl T."/>
            <person name="Brune A."/>
        </authorList>
    </citation>
    <scope>NUCLEOTIDE SEQUENCE [LARGE SCALE GENOMIC DNA]</scope>
    <source>
        <strain evidence="4 5">Ho45</strain>
    </source>
</reference>
<dbReference type="InterPro" id="IPR002035">
    <property type="entry name" value="VWF_A"/>
</dbReference>
<dbReference type="Pfam" id="PF00092">
    <property type="entry name" value="VWA"/>
    <property type="match status" value="1"/>
</dbReference>
<evidence type="ECO:0000259" key="3">
    <source>
        <dbReference type="PROSITE" id="PS50234"/>
    </source>
</evidence>
<dbReference type="InterPro" id="IPR041916">
    <property type="entry name" value="Anti_sigma_zinc_sf"/>
</dbReference>
<dbReference type="Pfam" id="PF12450">
    <property type="entry name" value="vWF_A"/>
    <property type="match status" value="1"/>
</dbReference>
<dbReference type="EMBL" id="CP023004">
    <property type="protein sequence ID" value="AWI09286.1"/>
    <property type="molecule type" value="Genomic_DNA"/>
</dbReference>
<proteinExistence type="predicted"/>
<feature type="transmembrane region" description="Helical" evidence="2">
    <location>
        <begin position="111"/>
        <end position="132"/>
    </location>
</feature>
<gene>
    <name evidence="4" type="ORF">CKA38_08545</name>
</gene>
<dbReference type="CDD" id="cd01465">
    <property type="entry name" value="vWA_subgroup"/>
    <property type="match status" value="1"/>
</dbReference>
<dbReference type="PANTHER" id="PTHR10579:SF43">
    <property type="entry name" value="ZINC FINGER (C3HC4-TYPE RING FINGER) FAMILY PROTEIN"/>
    <property type="match status" value="1"/>
</dbReference>
<dbReference type="InterPro" id="IPR021908">
    <property type="entry name" value="YfbK_C"/>
</dbReference>
<protein>
    <recommendedName>
        <fullName evidence="3">VWFA domain-containing protein</fullName>
    </recommendedName>
</protein>
<evidence type="ECO:0000256" key="2">
    <source>
        <dbReference type="SAM" id="Phobius"/>
    </source>
</evidence>
<dbReference type="InterPro" id="IPR051266">
    <property type="entry name" value="CLCR"/>
</dbReference>
<keyword evidence="2" id="KW-0472">Membrane</keyword>
<dbReference type="RefSeq" id="WP_108825098.1">
    <property type="nucleotide sequence ID" value="NZ_CP023004.1"/>
</dbReference>
<dbReference type="KEGG" id="elut:CKA38_08545"/>
<feature type="domain" description="VWFA" evidence="3">
    <location>
        <begin position="412"/>
        <end position="590"/>
    </location>
</feature>
<evidence type="ECO:0000313" key="4">
    <source>
        <dbReference type="EMBL" id="AWI09286.1"/>
    </source>
</evidence>
<name>A0A2U8E3E0_9BACT</name>
<dbReference type="SUPFAM" id="SSF53300">
    <property type="entry name" value="vWA-like"/>
    <property type="match status" value="1"/>
</dbReference>
<keyword evidence="2" id="KW-1133">Transmembrane helix</keyword>
<dbReference type="Proteomes" id="UP000244896">
    <property type="component" value="Chromosome"/>
</dbReference>
<dbReference type="Pfam" id="PF12034">
    <property type="entry name" value="YfbK_C"/>
    <property type="match status" value="1"/>
</dbReference>
<dbReference type="InterPro" id="IPR036465">
    <property type="entry name" value="vWFA_dom_sf"/>
</dbReference>